<feature type="compositionally biased region" description="Polar residues" evidence="10">
    <location>
        <begin position="607"/>
        <end position="633"/>
    </location>
</feature>
<feature type="transmembrane region" description="Helical" evidence="11">
    <location>
        <begin position="18"/>
        <end position="35"/>
    </location>
</feature>
<feature type="compositionally biased region" description="Low complexity" evidence="10">
    <location>
        <begin position="592"/>
        <end position="604"/>
    </location>
</feature>
<keyword evidence="2" id="KW-0813">Transport</keyword>
<feature type="transmembrane region" description="Helical" evidence="11">
    <location>
        <begin position="265"/>
        <end position="284"/>
    </location>
</feature>
<keyword evidence="4 11" id="KW-0812">Transmembrane</keyword>
<dbReference type="EMBL" id="CVQI01036828">
    <property type="protein sequence ID" value="CRK47696.1"/>
    <property type="molecule type" value="Genomic_DNA"/>
</dbReference>
<feature type="transmembrane region" description="Helical" evidence="11">
    <location>
        <begin position="131"/>
        <end position="152"/>
    </location>
</feature>
<feature type="transmembrane region" description="Helical" evidence="11">
    <location>
        <begin position="377"/>
        <end position="399"/>
    </location>
</feature>
<dbReference type="GO" id="GO:0016020">
    <property type="term" value="C:membrane"/>
    <property type="evidence" value="ECO:0007669"/>
    <property type="project" value="UniProtKB-SubCell"/>
</dbReference>
<dbReference type="GO" id="GO:1902600">
    <property type="term" value="P:proton transmembrane transport"/>
    <property type="evidence" value="ECO:0007669"/>
    <property type="project" value="InterPro"/>
</dbReference>
<proteinExistence type="predicted"/>
<sequence>MSCPVVNMESSLAYHEPHITTMVILCSFLLLLNIINYALDRIVYCGLIGQVLLGIAWGTPGFQWLERDLENAAMQLGYIGLLLIVYEGGLATSFRSLKATLFLSVGVAATGIAVPMGLSFFLLPMMGTTSLQAFAAGAALCSTSLGTTFTILGTSGLSSSRLGVALTSAAMMDDVVGLIMVQVISNLGGPSFDIVIVIRPVCVSLAFAIASSLICRYAVLPLTLQVNLARERHRGGRLDRLCSSLKTVFVLHTSILLALVVGGTYAGTSGLFAAYVAGASISWWDSEVPHPAAGQAPRPSIVSQCRVTANENQPRSDAEGASADRAQSLSSTSGMAVYKRFFEKAVNQILKPFFFASIGFSIPVSKMFSGPIVWRGVVYSLLMVVGKLACGLWLISYMSPLQGLLRFFRRLSLVDQQKNTKLSPVALCEGTPPAGKAVAASRPPQDRTEDVPLESMTPASQPVPALPHNASPDPKMPVSLYPACIMAFAMVARGEIGFLISALAESNGVLGRQPHEGQPSELFLVITWAIALCTIGGPVCVGLLVKRVNRLEGQKVSTEEASYIMFSLAQTPIFSTAFDATSNMPWTHSHRPSISSPLSSSPIRATSPASPTRRTTLDFSNRQTQSSPIQASSPKFKYASRQTKPNPAVRRREEAQESRRKLFLQNVRQRADERNYERRDMEGILLKSSWDKQMRELVLAKRLEGDAVFSEADIENAAELLMQEEAASEIQQPPESIDDMMVDEMAMQEQSELDALVMAYHEPTINQQAASTSSTDAHSMSDDEDYDAIFMDLVSQQDFSEQMDMS</sequence>
<feature type="region of interest" description="Disordered" evidence="10">
    <location>
        <begin position="433"/>
        <end position="465"/>
    </location>
</feature>
<feature type="domain" description="Cation/H+ exchanger transmembrane" evidence="12">
    <location>
        <begin position="45"/>
        <end position="283"/>
    </location>
</feature>
<evidence type="ECO:0000256" key="4">
    <source>
        <dbReference type="ARBA" id="ARBA00022692"/>
    </source>
</evidence>
<feature type="region of interest" description="Disordered" evidence="10">
    <location>
        <begin position="586"/>
        <end position="658"/>
    </location>
</feature>
<evidence type="ECO:0000256" key="5">
    <source>
        <dbReference type="ARBA" id="ARBA00022989"/>
    </source>
</evidence>
<feature type="transmembrane region" description="Helical" evidence="11">
    <location>
        <begin position="522"/>
        <end position="545"/>
    </location>
</feature>
<evidence type="ECO:0000256" key="7">
    <source>
        <dbReference type="ARBA" id="ARBA00023065"/>
    </source>
</evidence>
<evidence type="ECO:0000313" key="14">
    <source>
        <dbReference type="Proteomes" id="UP000045706"/>
    </source>
</evidence>
<keyword evidence="6" id="KW-0915">Sodium</keyword>
<evidence type="ECO:0000256" key="3">
    <source>
        <dbReference type="ARBA" id="ARBA00022449"/>
    </source>
</evidence>
<feature type="transmembrane region" description="Helical" evidence="11">
    <location>
        <begin position="42"/>
        <end position="60"/>
    </location>
</feature>
<evidence type="ECO:0000256" key="10">
    <source>
        <dbReference type="SAM" id="MobiDB-lite"/>
    </source>
</evidence>
<dbReference type="Pfam" id="PF00999">
    <property type="entry name" value="Na_H_Exchanger"/>
    <property type="match status" value="1"/>
</dbReference>
<feature type="transmembrane region" description="Helical" evidence="11">
    <location>
        <begin position="349"/>
        <end position="365"/>
    </location>
</feature>
<protein>
    <recommendedName>
        <fullName evidence="12">Cation/H+ exchanger transmembrane domain-containing protein</fullName>
    </recommendedName>
</protein>
<dbReference type="InterPro" id="IPR006153">
    <property type="entry name" value="Cation/H_exchanger_TM"/>
</dbReference>
<feature type="transmembrane region" description="Helical" evidence="11">
    <location>
        <begin position="164"/>
        <end position="184"/>
    </location>
</feature>
<feature type="transmembrane region" description="Helical" evidence="11">
    <location>
        <begin position="196"/>
        <end position="220"/>
    </location>
</feature>
<feature type="transmembrane region" description="Helical" evidence="11">
    <location>
        <begin position="72"/>
        <end position="89"/>
    </location>
</feature>
<evidence type="ECO:0000256" key="8">
    <source>
        <dbReference type="ARBA" id="ARBA00023136"/>
    </source>
</evidence>
<evidence type="ECO:0000256" key="11">
    <source>
        <dbReference type="SAM" id="Phobius"/>
    </source>
</evidence>
<comment type="subcellular location">
    <subcellularLocation>
        <location evidence="1">Membrane</location>
        <topology evidence="1">Multi-pass membrane protein</topology>
    </subcellularLocation>
</comment>
<gene>
    <name evidence="13" type="ORF">BN1723_007715</name>
</gene>
<evidence type="ECO:0000256" key="1">
    <source>
        <dbReference type="ARBA" id="ARBA00004141"/>
    </source>
</evidence>
<keyword evidence="7" id="KW-0406">Ion transport</keyword>
<keyword evidence="5 11" id="KW-1133">Transmembrane helix</keyword>
<organism evidence="13 14">
    <name type="scientific">Verticillium longisporum</name>
    <name type="common">Verticillium dahliae var. longisporum</name>
    <dbReference type="NCBI Taxonomy" id="100787"/>
    <lineage>
        <taxon>Eukaryota</taxon>
        <taxon>Fungi</taxon>
        <taxon>Dikarya</taxon>
        <taxon>Ascomycota</taxon>
        <taxon>Pezizomycotina</taxon>
        <taxon>Sordariomycetes</taxon>
        <taxon>Hypocreomycetidae</taxon>
        <taxon>Glomerellales</taxon>
        <taxon>Plectosphaerellaceae</taxon>
        <taxon>Verticillium</taxon>
    </lineage>
</organism>
<reference evidence="14" key="1">
    <citation type="submission" date="2015-05" db="EMBL/GenBank/DDBJ databases">
        <authorList>
            <person name="Fogelqvist Johan"/>
        </authorList>
    </citation>
    <scope>NUCLEOTIDE SEQUENCE [LARGE SCALE GENOMIC DNA]</scope>
</reference>
<dbReference type="GO" id="GO:0015297">
    <property type="term" value="F:antiporter activity"/>
    <property type="evidence" value="ECO:0007669"/>
    <property type="project" value="UniProtKB-KW"/>
</dbReference>
<dbReference type="Gene3D" id="1.20.1530.20">
    <property type="match status" value="2"/>
</dbReference>
<dbReference type="InterPro" id="IPR038770">
    <property type="entry name" value="Na+/solute_symporter_sf"/>
</dbReference>
<keyword evidence="3" id="KW-0050">Antiport</keyword>
<keyword evidence="8 11" id="KW-0472">Membrane</keyword>
<evidence type="ECO:0000256" key="2">
    <source>
        <dbReference type="ARBA" id="ARBA00022448"/>
    </source>
</evidence>
<evidence type="ECO:0000313" key="13">
    <source>
        <dbReference type="EMBL" id="CRK47696.1"/>
    </source>
</evidence>
<dbReference type="AlphaFoldDB" id="A0A0G4NMU7"/>
<dbReference type="PANTHER" id="PTHR43562:SF3">
    <property type="entry name" value="SODIUM ION_PROTON EXCHANGER (EUROFUNG)"/>
    <property type="match status" value="1"/>
</dbReference>
<evidence type="ECO:0000256" key="9">
    <source>
        <dbReference type="ARBA" id="ARBA00023201"/>
    </source>
</evidence>
<accession>A0A0G4NMU7</accession>
<dbReference type="GO" id="GO:0006814">
    <property type="term" value="P:sodium ion transport"/>
    <property type="evidence" value="ECO:0007669"/>
    <property type="project" value="UniProtKB-KW"/>
</dbReference>
<feature type="transmembrane region" description="Helical" evidence="11">
    <location>
        <begin position="101"/>
        <end position="125"/>
    </location>
</feature>
<keyword evidence="9" id="KW-0739">Sodium transport</keyword>
<dbReference type="Proteomes" id="UP000045706">
    <property type="component" value="Unassembled WGS sequence"/>
</dbReference>
<evidence type="ECO:0000259" key="12">
    <source>
        <dbReference type="Pfam" id="PF00999"/>
    </source>
</evidence>
<name>A0A0G4NMU7_VERLO</name>
<dbReference type="PANTHER" id="PTHR43562">
    <property type="entry name" value="NAPA-TYPE SODIUM/HYDROGEN ANTIPORTER"/>
    <property type="match status" value="1"/>
</dbReference>
<evidence type="ECO:0000256" key="6">
    <source>
        <dbReference type="ARBA" id="ARBA00023053"/>
    </source>
</evidence>